<dbReference type="Proteomes" id="UP000288216">
    <property type="component" value="Unassembled WGS sequence"/>
</dbReference>
<comment type="caution">
    <text evidence="1">The sequence shown here is derived from an EMBL/GenBank/DDBJ whole genome shotgun (WGS) entry which is preliminary data.</text>
</comment>
<proteinExistence type="predicted"/>
<protein>
    <submittedName>
        <fullName evidence="1">Uncharacterized protein</fullName>
    </submittedName>
</protein>
<organism evidence="1 2">
    <name type="scientific">Scyliorhinus torazame</name>
    <name type="common">Cloudy catshark</name>
    <name type="synonym">Catulus torazame</name>
    <dbReference type="NCBI Taxonomy" id="75743"/>
    <lineage>
        <taxon>Eukaryota</taxon>
        <taxon>Metazoa</taxon>
        <taxon>Chordata</taxon>
        <taxon>Craniata</taxon>
        <taxon>Vertebrata</taxon>
        <taxon>Chondrichthyes</taxon>
        <taxon>Elasmobranchii</taxon>
        <taxon>Galeomorphii</taxon>
        <taxon>Galeoidea</taxon>
        <taxon>Carcharhiniformes</taxon>
        <taxon>Scyliorhinidae</taxon>
        <taxon>Scyliorhinus</taxon>
    </lineage>
</organism>
<dbReference type="AlphaFoldDB" id="A0A401PMQ5"/>
<gene>
    <name evidence="1" type="ORF">scyTo_0003451</name>
</gene>
<sequence length="115" mass="12960">MVKAVIKTRVKKSRFQPVLTHVLMTEDWFKLAIIPRSLTLKVVTKSLASALVRGKFWLPACILTPYNGRINAVLSCCGGRIEFMYQNIKCLHYSSATCDIKLQSGTVNLSWTNVQ</sequence>
<reference evidence="1 2" key="1">
    <citation type="journal article" date="2018" name="Nat. Ecol. Evol.">
        <title>Shark genomes provide insights into elasmobranch evolution and the origin of vertebrates.</title>
        <authorList>
            <person name="Hara Y"/>
            <person name="Yamaguchi K"/>
            <person name="Onimaru K"/>
            <person name="Kadota M"/>
            <person name="Koyanagi M"/>
            <person name="Keeley SD"/>
            <person name="Tatsumi K"/>
            <person name="Tanaka K"/>
            <person name="Motone F"/>
            <person name="Kageyama Y"/>
            <person name="Nozu R"/>
            <person name="Adachi N"/>
            <person name="Nishimura O"/>
            <person name="Nakagawa R"/>
            <person name="Tanegashima C"/>
            <person name="Kiyatake I"/>
            <person name="Matsumoto R"/>
            <person name="Murakumo K"/>
            <person name="Nishida K"/>
            <person name="Terakita A"/>
            <person name="Kuratani S"/>
            <person name="Sato K"/>
            <person name="Hyodo S Kuraku.S."/>
        </authorList>
    </citation>
    <scope>NUCLEOTIDE SEQUENCE [LARGE SCALE GENOMIC DNA]</scope>
</reference>
<accession>A0A401PMQ5</accession>
<keyword evidence="2" id="KW-1185">Reference proteome</keyword>
<dbReference type="EMBL" id="BFAA01000937">
    <property type="protein sequence ID" value="GCB74361.1"/>
    <property type="molecule type" value="Genomic_DNA"/>
</dbReference>
<evidence type="ECO:0000313" key="1">
    <source>
        <dbReference type="EMBL" id="GCB74361.1"/>
    </source>
</evidence>
<evidence type="ECO:0000313" key="2">
    <source>
        <dbReference type="Proteomes" id="UP000288216"/>
    </source>
</evidence>
<name>A0A401PMQ5_SCYTO</name>